<dbReference type="AlphaFoldDB" id="A0AAV9MS23"/>
<comment type="caution">
    <text evidence="2">The sequence shown here is derived from an EMBL/GenBank/DDBJ whole genome shotgun (WGS) entry which is preliminary data.</text>
</comment>
<accession>A0AAV9MS23</accession>
<name>A0AAV9MS23_9EURO</name>
<dbReference type="EMBL" id="JAVRRD010000052">
    <property type="protein sequence ID" value="KAK5044394.1"/>
    <property type="molecule type" value="Genomic_DNA"/>
</dbReference>
<feature type="region of interest" description="Disordered" evidence="1">
    <location>
        <begin position="58"/>
        <end position="91"/>
    </location>
</feature>
<organism evidence="2 3">
    <name type="scientific">Exophiala bonariae</name>
    <dbReference type="NCBI Taxonomy" id="1690606"/>
    <lineage>
        <taxon>Eukaryota</taxon>
        <taxon>Fungi</taxon>
        <taxon>Dikarya</taxon>
        <taxon>Ascomycota</taxon>
        <taxon>Pezizomycotina</taxon>
        <taxon>Eurotiomycetes</taxon>
        <taxon>Chaetothyriomycetidae</taxon>
        <taxon>Chaetothyriales</taxon>
        <taxon>Herpotrichiellaceae</taxon>
        <taxon>Exophiala</taxon>
    </lineage>
</organism>
<gene>
    <name evidence="2" type="ORF">LTR84_011305</name>
</gene>
<feature type="compositionally biased region" description="Polar residues" evidence="1">
    <location>
        <begin position="61"/>
        <end position="85"/>
    </location>
</feature>
<sequence length="106" mass="11431">MREVTDEALQRLYRACRSKSGFPGDIPAESQGPPSTTEIFDAVGLMRPLLADMGSIEDFQKSVSTSPPNSTTYSDSTQNSTSGNDPSDEGAFCSRRTLAIAYSFLP</sequence>
<reference evidence="2 3" key="1">
    <citation type="submission" date="2023-08" db="EMBL/GenBank/DDBJ databases">
        <title>Black Yeasts Isolated from many extreme environments.</title>
        <authorList>
            <person name="Coleine C."/>
            <person name="Stajich J.E."/>
            <person name="Selbmann L."/>
        </authorList>
    </citation>
    <scope>NUCLEOTIDE SEQUENCE [LARGE SCALE GENOMIC DNA]</scope>
    <source>
        <strain evidence="2 3">CCFEE 5792</strain>
    </source>
</reference>
<feature type="region of interest" description="Disordered" evidence="1">
    <location>
        <begin position="19"/>
        <end position="38"/>
    </location>
</feature>
<dbReference type="RefSeq" id="XP_064700060.1">
    <property type="nucleotide sequence ID" value="XM_064854838.1"/>
</dbReference>
<dbReference type="GeneID" id="89979459"/>
<evidence type="ECO:0000256" key="1">
    <source>
        <dbReference type="SAM" id="MobiDB-lite"/>
    </source>
</evidence>
<evidence type="ECO:0000313" key="3">
    <source>
        <dbReference type="Proteomes" id="UP001358417"/>
    </source>
</evidence>
<proteinExistence type="predicted"/>
<keyword evidence="3" id="KW-1185">Reference proteome</keyword>
<evidence type="ECO:0000313" key="2">
    <source>
        <dbReference type="EMBL" id="KAK5044394.1"/>
    </source>
</evidence>
<dbReference type="Proteomes" id="UP001358417">
    <property type="component" value="Unassembled WGS sequence"/>
</dbReference>
<protein>
    <submittedName>
        <fullName evidence="2">Uncharacterized protein</fullName>
    </submittedName>
</protein>